<protein>
    <submittedName>
        <fullName evidence="1">Uncharacterized protein</fullName>
    </submittedName>
</protein>
<name>A0AAC9X241_ACEPA</name>
<evidence type="ECO:0000313" key="2">
    <source>
        <dbReference type="Proteomes" id="UP000196816"/>
    </source>
</evidence>
<proteinExistence type="predicted"/>
<gene>
    <name evidence="1" type="ORF">S101468_02517</name>
</gene>
<dbReference type="Proteomes" id="UP000196816">
    <property type="component" value="Chromosome"/>
</dbReference>
<dbReference type="RefSeq" id="WP_014456886.1">
    <property type="nucleotide sequence ID" value="NZ_CP021922.1"/>
</dbReference>
<sequence length="62" mass="7255">MEKDIFENMIYMKMEYLRIWDSASINLHIFVNYFRDAISITETIGSTGICVDKVSDERDTAN</sequence>
<evidence type="ECO:0000313" key="1">
    <source>
        <dbReference type="EMBL" id="ASC06727.1"/>
    </source>
</evidence>
<dbReference type="EMBL" id="CP021922">
    <property type="protein sequence ID" value="ASC06727.1"/>
    <property type="molecule type" value="Genomic_DNA"/>
</dbReference>
<organism evidence="1 2">
    <name type="scientific">Acetobacter pasteurianus subsp. pasteurianus</name>
    <dbReference type="NCBI Taxonomy" id="481145"/>
    <lineage>
        <taxon>Bacteria</taxon>
        <taxon>Pseudomonadati</taxon>
        <taxon>Pseudomonadota</taxon>
        <taxon>Alphaproteobacteria</taxon>
        <taxon>Acetobacterales</taxon>
        <taxon>Acetobacteraceae</taxon>
        <taxon>Acetobacter</taxon>
    </lineage>
</organism>
<dbReference type="AlphaFoldDB" id="A0AAC9X241"/>
<accession>A0AAC9X241</accession>
<reference evidence="1 2" key="1">
    <citation type="submission" date="2017-06" db="EMBL/GenBank/DDBJ databases">
        <title>Genome sequence of Acetobacter pasteurianus subsp. pasteurianus strain SRCM101468.</title>
        <authorList>
            <person name="Cho S.H."/>
        </authorList>
    </citation>
    <scope>NUCLEOTIDE SEQUENCE [LARGE SCALE GENOMIC DNA]</scope>
    <source>
        <strain evidence="1 2">SRCM101468</strain>
    </source>
</reference>